<dbReference type="Proteomes" id="UP000050761">
    <property type="component" value="Unassembled WGS sequence"/>
</dbReference>
<keyword evidence="1" id="KW-1133">Transmembrane helix</keyword>
<protein>
    <submittedName>
        <fullName evidence="4">Sushi domain-containing protein</fullName>
    </submittedName>
</protein>
<evidence type="ECO:0000313" key="3">
    <source>
        <dbReference type="Proteomes" id="UP000050761"/>
    </source>
</evidence>
<reference evidence="4" key="1">
    <citation type="submission" date="2019-09" db="UniProtKB">
        <authorList>
            <consortium name="WormBaseParasite"/>
        </authorList>
    </citation>
    <scope>IDENTIFICATION</scope>
</reference>
<keyword evidence="1" id="KW-0472">Membrane</keyword>
<dbReference type="AlphaFoldDB" id="A0A183G8V4"/>
<evidence type="ECO:0000256" key="1">
    <source>
        <dbReference type="SAM" id="Phobius"/>
    </source>
</evidence>
<keyword evidence="3" id="KW-1185">Reference proteome</keyword>
<dbReference type="Pfam" id="PF24665">
    <property type="entry name" value="DUF7652"/>
    <property type="match status" value="1"/>
</dbReference>
<feature type="transmembrane region" description="Helical" evidence="1">
    <location>
        <begin position="64"/>
        <end position="86"/>
    </location>
</feature>
<organism evidence="3 4">
    <name type="scientific">Heligmosomoides polygyrus</name>
    <name type="common">Parasitic roundworm</name>
    <dbReference type="NCBI Taxonomy" id="6339"/>
    <lineage>
        <taxon>Eukaryota</taxon>
        <taxon>Metazoa</taxon>
        <taxon>Ecdysozoa</taxon>
        <taxon>Nematoda</taxon>
        <taxon>Chromadorea</taxon>
        <taxon>Rhabditida</taxon>
        <taxon>Rhabditina</taxon>
        <taxon>Rhabditomorpha</taxon>
        <taxon>Strongyloidea</taxon>
        <taxon>Heligmosomidae</taxon>
        <taxon>Heligmosomoides</taxon>
    </lineage>
</organism>
<evidence type="ECO:0000259" key="2">
    <source>
        <dbReference type="Pfam" id="PF24665"/>
    </source>
</evidence>
<proteinExistence type="predicted"/>
<dbReference type="InterPro" id="IPR056069">
    <property type="entry name" value="DUF7652"/>
</dbReference>
<name>A0A183G8V4_HELPZ</name>
<evidence type="ECO:0000313" key="4">
    <source>
        <dbReference type="WBParaSite" id="HPBE_0001833601-mRNA-1"/>
    </source>
</evidence>
<sequence>LLYVSSGDIWRSAGCFSPDQTISDLAGGAFFRARFCSREHVLRCSKMSHILEASSMGSPWRMALIVPAAVLIFLVVLICVLLVFCCRTRSPVKKERKVSKNFCTMPQSETKNTVVHGSQADSGVFTLDSNKLKSAIPAHNYSSDETAAENWTDENCDGSSDHYHNESAKHNFFQGAMGGDRNHENSCSGTEDESTTSGRVIREIIV</sequence>
<accession>A0A183G8V4</accession>
<feature type="domain" description="DUF7652" evidence="2">
    <location>
        <begin position="6"/>
        <end position="52"/>
    </location>
</feature>
<dbReference type="WBParaSite" id="HPBE_0001833601-mRNA-1">
    <property type="protein sequence ID" value="HPBE_0001833601-mRNA-1"/>
    <property type="gene ID" value="HPBE_0001833601"/>
</dbReference>
<keyword evidence="1" id="KW-0812">Transmembrane</keyword>